<dbReference type="FunFam" id="1.10.10.10:FF:000071">
    <property type="entry name" value="Forkhead box F1"/>
    <property type="match status" value="1"/>
</dbReference>
<feature type="region of interest" description="Disordered" evidence="5">
    <location>
        <begin position="1"/>
        <end position="53"/>
    </location>
</feature>
<dbReference type="PANTHER" id="PTHR11829:SF402">
    <property type="entry name" value="FORK HEAD DOMAIN-CONTAINING PROTEIN FD3-RELATED"/>
    <property type="match status" value="1"/>
</dbReference>
<dbReference type="InterPro" id="IPR001766">
    <property type="entry name" value="Fork_head_dom"/>
</dbReference>
<dbReference type="SUPFAM" id="SSF46785">
    <property type="entry name" value="Winged helix' DNA-binding domain"/>
    <property type="match status" value="1"/>
</dbReference>
<dbReference type="InterPro" id="IPR036388">
    <property type="entry name" value="WH-like_DNA-bd_sf"/>
</dbReference>
<dbReference type="InterPro" id="IPR050211">
    <property type="entry name" value="FOX_domain-containing"/>
</dbReference>
<dbReference type="GO" id="GO:0005634">
    <property type="term" value="C:nucleus"/>
    <property type="evidence" value="ECO:0007669"/>
    <property type="project" value="UniProtKB-SubCell"/>
</dbReference>
<dbReference type="OrthoDB" id="5402974at2759"/>
<dbReference type="EMBL" id="BEZZ01123014">
    <property type="protein sequence ID" value="GCC44121.1"/>
    <property type="molecule type" value="Genomic_DNA"/>
</dbReference>
<dbReference type="PROSITE" id="PS50039">
    <property type="entry name" value="FORK_HEAD_3"/>
    <property type="match status" value="1"/>
</dbReference>
<dbReference type="PROSITE" id="PS00658">
    <property type="entry name" value="FORK_HEAD_2"/>
    <property type="match status" value="1"/>
</dbReference>
<feature type="compositionally biased region" description="Gly residues" evidence="5">
    <location>
        <begin position="1"/>
        <end position="14"/>
    </location>
</feature>
<feature type="compositionally biased region" description="Low complexity" evidence="5">
    <location>
        <begin position="165"/>
        <end position="178"/>
    </location>
</feature>
<dbReference type="Gene3D" id="1.10.10.10">
    <property type="entry name" value="Winged helix-like DNA-binding domain superfamily/Winged helix DNA-binding domain"/>
    <property type="match status" value="1"/>
</dbReference>
<feature type="region of interest" description="Disordered" evidence="5">
    <location>
        <begin position="157"/>
        <end position="187"/>
    </location>
</feature>
<dbReference type="GO" id="GO:0000978">
    <property type="term" value="F:RNA polymerase II cis-regulatory region sequence-specific DNA binding"/>
    <property type="evidence" value="ECO:0007669"/>
    <property type="project" value="TreeGrafter"/>
</dbReference>
<dbReference type="InterPro" id="IPR036390">
    <property type="entry name" value="WH_DNA-bd_sf"/>
</dbReference>
<dbReference type="Pfam" id="PF00250">
    <property type="entry name" value="Forkhead"/>
    <property type="match status" value="1"/>
</dbReference>
<dbReference type="GO" id="GO:0009653">
    <property type="term" value="P:anatomical structure morphogenesis"/>
    <property type="evidence" value="ECO:0007669"/>
    <property type="project" value="TreeGrafter"/>
</dbReference>
<feature type="DNA-binding region" description="Fork-head" evidence="4">
    <location>
        <begin position="63"/>
        <end position="157"/>
    </location>
</feature>
<dbReference type="OMA" id="PSNYQDF"/>
<dbReference type="GO" id="GO:0000981">
    <property type="term" value="F:DNA-binding transcription factor activity, RNA polymerase II-specific"/>
    <property type="evidence" value="ECO:0007669"/>
    <property type="project" value="TreeGrafter"/>
</dbReference>
<sequence>MSLVGEPGGGGGPGEVELVTAGVGEEGSGPSRELEPLTGPGDEEEGAVYPESSEQRCTGKLLKPPYSYIALITMAILQSSHKKVTLSEICQFISSRFPYYREKFPAWQNSIRHNLSLNDCFIKMSREPGNPGKGSYWSLDPASEGMFENGSFLRRRRRFKRQSQRESSASLPPASSSLPPAPSLLPPAPALLPPAPSLLHPAPTLVPPAPCLFPSSPSLLPP</sequence>
<keyword evidence="8" id="KW-1185">Reference proteome</keyword>
<name>A0A401TN73_CHIPU</name>
<dbReference type="PRINTS" id="PR00053">
    <property type="entry name" value="FORKHEAD"/>
</dbReference>
<dbReference type="Proteomes" id="UP000287033">
    <property type="component" value="Unassembled WGS sequence"/>
</dbReference>
<feature type="domain" description="Fork-head" evidence="6">
    <location>
        <begin position="63"/>
        <end position="157"/>
    </location>
</feature>
<accession>A0A401TN73</accession>
<organism evidence="7 8">
    <name type="scientific">Chiloscyllium punctatum</name>
    <name type="common">Brownbanded bambooshark</name>
    <name type="synonym">Hemiscyllium punctatum</name>
    <dbReference type="NCBI Taxonomy" id="137246"/>
    <lineage>
        <taxon>Eukaryota</taxon>
        <taxon>Metazoa</taxon>
        <taxon>Chordata</taxon>
        <taxon>Craniata</taxon>
        <taxon>Vertebrata</taxon>
        <taxon>Chondrichthyes</taxon>
        <taxon>Elasmobranchii</taxon>
        <taxon>Galeomorphii</taxon>
        <taxon>Galeoidea</taxon>
        <taxon>Orectolobiformes</taxon>
        <taxon>Hemiscylliidae</taxon>
        <taxon>Chiloscyllium</taxon>
    </lineage>
</organism>
<dbReference type="SMART" id="SM00339">
    <property type="entry name" value="FH"/>
    <property type="match status" value="1"/>
</dbReference>
<evidence type="ECO:0000256" key="4">
    <source>
        <dbReference type="PROSITE-ProRule" id="PRU00089"/>
    </source>
</evidence>
<gene>
    <name evidence="7" type="ORF">chiPu_0028097</name>
</gene>
<comment type="caution">
    <text evidence="7">The sequence shown here is derived from an EMBL/GenBank/DDBJ whole genome shotgun (WGS) entry which is preliminary data.</text>
</comment>
<dbReference type="STRING" id="137246.A0A401TN73"/>
<dbReference type="InterPro" id="IPR018122">
    <property type="entry name" value="TF_fork_head_CS_1"/>
</dbReference>
<dbReference type="GO" id="GO:0030154">
    <property type="term" value="P:cell differentiation"/>
    <property type="evidence" value="ECO:0007669"/>
    <property type="project" value="TreeGrafter"/>
</dbReference>
<feature type="non-terminal residue" evidence="7">
    <location>
        <position position="222"/>
    </location>
</feature>
<dbReference type="PANTHER" id="PTHR11829">
    <property type="entry name" value="FORKHEAD BOX PROTEIN"/>
    <property type="match status" value="1"/>
</dbReference>
<evidence type="ECO:0000256" key="1">
    <source>
        <dbReference type="ARBA" id="ARBA00004123"/>
    </source>
</evidence>
<evidence type="ECO:0000313" key="8">
    <source>
        <dbReference type="Proteomes" id="UP000287033"/>
    </source>
</evidence>
<protein>
    <recommendedName>
        <fullName evidence="6">Fork-head domain-containing protein</fullName>
    </recommendedName>
</protein>
<evidence type="ECO:0000256" key="3">
    <source>
        <dbReference type="ARBA" id="ARBA00023242"/>
    </source>
</evidence>
<keyword evidence="2 4" id="KW-0238">DNA-binding</keyword>
<proteinExistence type="predicted"/>
<evidence type="ECO:0000256" key="2">
    <source>
        <dbReference type="ARBA" id="ARBA00023125"/>
    </source>
</evidence>
<evidence type="ECO:0000313" key="7">
    <source>
        <dbReference type="EMBL" id="GCC44121.1"/>
    </source>
</evidence>
<dbReference type="InterPro" id="IPR030456">
    <property type="entry name" value="TF_fork_head_CS_2"/>
</dbReference>
<dbReference type="PROSITE" id="PS00657">
    <property type="entry name" value="FORK_HEAD_1"/>
    <property type="match status" value="1"/>
</dbReference>
<evidence type="ECO:0000259" key="6">
    <source>
        <dbReference type="PROSITE" id="PS50039"/>
    </source>
</evidence>
<reference evidence="7 8" key="1">
    <citation type="journal article" date="2018" name="Nat. Ecol. Evol.">
        <title>Shark genomes provide insights into elasmobranch evolution and the origin of vertebrates.</title>
        <authorList>
            <person name="Hara Y"/>
            <person name="Yamaguchi K"/>
            <person name="Onimaru K"/>
            <person name="Kadota M"/>
            <person name="Koyanagi M"/>
            <person name="Keeley SD"/>
            <person name="Tatsumi K"/>
            <person name="Tanaka K"/>
            <person name="Motone F"/>
            <person name="Kageyama Y"/>
            <person name="Nozu R"/>
            <person name="Adachi N"/>
            <person name="Nishimura O"/>
            <person name="Nakagawa R"/>
            <person name="Tanegashima C"/>
            <person name="Kiyatake I"/>
            <person name="Matsumoto R"/>
            <person name="Murakumo K"/>
            <person name="Nishida K"/>
            <person name="Terakita A"/>
            <person name="Kuratani S"/>
            <person name="Sato K"/>
            <person name="Hyodo S Kuraku.S."/>
        </authorList>
    </citation>
    <scope>NUCLEOTIDE SEQUENCE [LARGE SCALE GENOMIC DNA]</scope>
</reference>
<keyword evidence="3 4" id="KW-0539">Nucleus</keyword>
<evidence type="ECO:0000256" key="5">
    <source>
        <dbReference type="SAM" id="MobiDB-lite"/>
    </source>
</evidence>
<comment type="subcellular location">
    <subcellularLocation>
        <location evidence="1 4">Nucleus</location>
    </subcellularLocation>
</comment>
<dbReference type="AlphaFoldDB" id="A0A401TN73"/>